<reference evidence="3 4" key="1">
    <citation type="submission" date="2023-12" db="EMBL/GenBank/DDBJ databases">
        <title>Novel species of the genus Arcicella isolated from rivers.</title>
        <authorList>
            <person name="Lu H."/>
        </authorList>
    </citation>
    <scope>NUCLEOTIDE SEQUENCE [LARGE SCALE GENOMIC DNA]</scope>
    <source>
        <strain evidence="3 4">DC2W</strain>
    </source>
</reference>
<evidence type="ECO:0000313" key="3">
    <source>
        <dbReference type="EMBL" id="MEA5405547.1"/>
    </source>
</evidence>
<sequence>MKNTINKKEIQVHAKVWLVYYILTVFWNAKEVSFVEFFDLFLTVILWTTVFYSYHLVLFPKLLDKRKWLTLILISIFFLLLFLTVYTFEENIILLLRNKPFAIPSSRFYRFASFWFANFVLIALGYRYYGESIKQKQQKLLIESNLQKVEIELKNSQLENLKAQFNPHFLFNSLWYIYTLVQGENQKATKAVELLSDMMRYSMQNHEVGELVPLENELNYVNNYIELQKLRNPAMKLDFRVEGDVESIKILPLVLISFVENAFKHGKIDDIEHPLTIYLKVEKNQYIHFKVNNKISLLGKERSSGIGLENVKRRLKSTYDNLHTLKIENDNQYYQTELYIQMK</sequence>
<accession>A0ABU5SAN1</accession>
<comment type="caution">
    <text evidence="3">The sequence shown here is derived from an EMBL/GenBank/DDBJ whole genome shotgun (WGS) entry which is preliminary data.</text>
</comment>
<dbReference type="InterPro" id="IPR010559">
    <property type="entry name" value="Sig_transdc_His_kin_internal"/>
</dbReference>
<dbReference type="RefSeq" id="WP_323698951.1">
    <property type="nucleotide sequence ID" value="NZ_JAYGIL010000038.1"/>
</dbReference>
<dbReference type="Proteomes" id="UP001303899">
    <property type="component" value="Unassembled WGS sequence"/>
</dbReference>
<keyword evidence="1" id="KW-0472">Membrane</keyword>
<feature type="domain" description="Signal transduction histidine kinase internal region" evidence="2">
    <location>
        <begin position="157"/>
        <end position="232"/>
    </location>
</feature>
<proteinExistence type="predicted"/>
<dbReference type="Pfam" id="PF06580">
    <property type="entry name" value="His_kinase"/>
    <property type="match status" value="1"/>
</dbReference>
<keyword evidence="1" id="KW-0812">Transmembrane</keyword>
<organism evidence="3 4">
    <name type="scientific">Arcicella gelida</name>
    <dbReference type="NCBI Taxonomy" id="2984195"/>
    <lineage>
        <taxon>Bacteria</taxon>
        <taxon>Pseudomonadati</taxon>
        <taxon>Bacteroidota</taxon>
        <taxon>Cytophagia</taxon>
        <taxon>Cytophagales</taxon>
        <taxon>Flectobacillaceae</taxon>
        <taxon>Arcicella</taxon>
    </lineage>
</organism>
<feature type="transmembrane region" description="Helical" evidence="1">
    <location>
        <begin position="68"/>
        <end position="88"/>
    </location>
</feature>
<dbReference type="GO" id="GO:0016301">
    <property type="term" value="F:kinase activity"/>
    <property type="evidence" value="ECO:0007669"/>
    <property type="project" value="UniProtKB-KW"/>
</dbReference>
<dbReference type="EMBL" id="JAYGIL010000038">
    <property type="protein sequence ID" value="MEA5405547.1"/>
    <property type="molecule type" value="Genomic_DNA"/>
</dbReference>
<evidence type="ECO:0000313" key="4">
    <source>
        <dbReference type="Proteomes" id="UP001303899"/>
    </source>
</evidence>
<gene>
    <name evidence="3" type="ORF">VB776_21585</name>
</gene>
<dbReference type="InterPro" id="IPR036890">
    <property type="entry name" value="HATPase_C_sf"/>
</dbReference>
<dbReference type="PANTHER" id="PTHR34220">
    <property type="entry name" value="SENSOR HISTIDINE KINASE YPDA"/>
    <property type="match status" value="1"/>
</dbReference>
<keyword evidence="3" id="KW-0808">Transferase</keyword>
<dbReference type="InterPro" id="IPR050640">
    <property type="entry name" value="Bact_2-comp_sensor_kinase"/>
</dbReference>
<feature type="transmembrane region" description="Helical" evidence="1">
    <location>
        <begin position="12"/>
        <end position="29"/>
    </location>
</feature>
<name>A0ABU5SAN1_9BACT</name>
<dbReference type="PANTHER" id="PTHR34220:SF7">
    <property type="entry name" value="SENSOR HISTIDINE KINASE YPDA"/>
    <property type="match status" value="1"/>
</dbReference>
<feature type="transmembrane region" description="Helical" evidence="1">
    <location>
        <begin position="108"/>
        <end position="129"/>
    </location>
</feature>
<feature type="transmembrane region" description="Helical" evidence="1">
    <location>
        <begin position="41"/>
        <end position="59"/>
    </location>
</feature>
<protein>
    <submittedName>
        <fullName evidence="3">Histidine kinase</fullName>
    </submittedName>
</protein>
<dbReference type="Gene3D" id="3.30.565.10">
    <property type="entry name" value="Histidine kinase-like ATPase, C-terminal domain"/>
    <property type="match status" value="1"/>
</dbReference>
<keyword evidence="3" id="KW-0418">Kinase</keyword>
<evidence type="ECO:0000256" key="1">
    <source>
        <dbReference type="SAM" id="Phobius"/>
    </source>
</evidence>
<keyword evidence="1" id="KW-1133">Transmembrane helix</keyword>
<evidence type="ECO:0000259" key="2">
    <source>
        <dbReference type="Pfam" id="PF06580"/>
    </source>
</evidence>
<keyword evidence="4" id="KW-1185">Reference proteome</keyword>